<dbReference type="PROSITE" id="PS50181">
    <property type="entry name" value="FBOX"/>
    <property type="match status" value="1"/>
</dbReference>
<dbReference type="InterPro" id="IPR036047">
    <property type="entry name" value="F-box-like_dom_sf"/>
</dbReference>
<feature type="region of interest" description="Disordered" evidence="1">
    <location>
        <begin position="469"/>
        <end position="488"/>
    </location>
</feature>
<evidence type="ECO:0000313" key="3">
    <source>
        <dbReference type="EMBL" id="PMD63299.1"/>
    </source>
</evidence>
<dbReference type="GeneID" id="36594649"/>
<dbReference type="Pfam" id="PF00646">
    <property type="entry name" value="F-box"/>
    <property type="match status" value="1"/>
</dbReference>
<feature type="compositionally biased region" description="Basic and acidic residues" evidence="1">
    <location>
        <begin position="470"/>
        <end position="481"/>
    </location>
</feature>
<dbReference type="InterPro" id="IPR001810">
    <property type="entry name" value="F-box_dom"/>
</dbReference>
<evidence type="ECO:0000256" key="1">
    <source>
        <dbReference type="SAM" id="MobiDB-lite"/>
    </source>
</evidence>
<dbReference type="RefSeq" id="XP_024740203.1">
    <property type="nucleotide sequence ID" value="XM_024886572.1"/>
</dbReference>
<evidence type="ECO:0000259" key="2">
    <source>
        <dbReference type="PROSITE" id="PS50181"/>
    </source>
</evidence>
<dbReference type="SUPFAM" id="SSF81383">
    <property type="entry name" value="F-box domain"/>
    <property type="match status" value="1"/>
</dbReference>
<organism evidence="3 4">
    <name type="scientific">Hyaloscypha bicolor E</name>
    <dbReference type="NCBI Taxonomy" id="1095630"/>
    <lineage>
        <taxon>Eukaryota</taxon>
        <taxon>Fungi</taxon>
        <taxon>Dikarya</taxon>
        <taxon>Ascomycota</taxon>
        <taxon>Pezizomycotina</taxon>
        <taxon>Leotiomycetes</taxon>
        <taxon>Helotiales</taxon>
        <taxon>Hyaloscyphaceae</taxon>
        <taxon>Hyaloscypha</taxon>
        <taxon>Hyaloscypha bicolor</taxon>
    </lineage>
</organism>
<dbReference type="Proteomes" id="UP000235371">
    <property type="component" value="Unassembled WGS sequence"/>
</dbReference>
<gene>
    <name evidence="3" type="ORF">K444DRAFT_661319</name>
</gene>
<dbReference type="AlphaFoldDB" id="A0A2J6TJV3"/>
<sequence>MAAPTVTGDNGISHLSTIPLEVLLQITSNLTTPEYGNLRRTCKRIEETLFTSFAREFFTKKQFMITEFSLQALVDISRSRLSSSLNHVIFGLERPSMRQDHMMPPVPAPQSENHVKSNRFRQECVGHMSLLYANQDVEMLAIAFSNLCNLETVGIRDWSSRTRNRDYPYNAWNSYGVRTFQEETGRSLDLPGRFPPDPTRLLDHAEHLSRVFLSLLRSLGKAGSRPKNFEIILRESSIYDHAFNLPNYVDVLVQPVLGNIRTLLLDLSAEYKPAYVNVNNVPTECPNYLLKIFLSRLLELEHLRLNFRFFRGEDYGSLLSWLSKPVSATTPNTTAATSLPESPQPIEFTKLRQLEIGMITVKPRILLDIIQKHRATLRSISLHKVSLLQTEPTMSSRDNLWANFFGQLSKLDLKLTSMKMSLLSQKSESGNPFRPVTFKDSRDLQSREWGGTDVQSCLRDFIANVVINGPDHDTESSHTPESEEWNSDGKSSYLNIYIHNLLTSK</sequence>
<name>A0A2J6TJV3_9HELO</name>
<reference evidence="3 4" key="1">
    <citation type="submission" date="2016-04" db="EMBL/GenBank/DDBJ databases">
        <title>A degradative enzymes factory behind the ericoid mycorrhizal symbiosis.</title>
        <authorList>
            <consortium name="DOE Joint Genome Institute"/>
            <person name="Martino E."/>
            <person name="Morin E."/>
            <person name="Grelet G."/>
            <person name="Kuo A."/>
            <person name="Kohler A."/>
            <person name="Daghino S."/>
            <person name="Barry K."/>
            <person name="Choi C."/>
            <person name="Cichocki N."/>
            <person name="Clum A."/>
            <person name="Copeland A."/>
            <person name="Hainaut M."/>
            <person name="Haridas S."/>
            <person name="Labutti K."/>
            <person name="Lindquist E."/>
            <person name="Lipzen A."/>
            <person name="Khouja H.-R."/>
            <person name="Murat C."/>
            <person name="Ohm R."/>
            <person name="Olson A."/>
            <person name="Spatafora J."/>
            <person name="Veneault-Fourrey C."/>
            <person name="Henrissat B."/>
            <person name="Grigoriev I."/>
            <person name="Martin F."/>
            <person name="Perotto S."/>
        </authorList>
    </citation>
    <scope>NUCLEOTIDE SEQUENCE [LARGE SCALE GENOMIC DNA]</scope>
    <source>
        <strain evidence="3 4">E</strain>
    </source>
</reference>
<keyword evidence="4" id="KW-1185">Reference proteome</keyword>
<accession>A0A2J6TJV3</accession>
<protein>
    <recommendedName>
        <fullName evidence="2">F-box domain-containing protein</fullName>
    </recommendedName>
</protein>
<dbReference type="STRING" id="1095630.A0A2J6TJV3"/>
<dbReference type="InParanoid" id="A0A2J6TJV3"/>
<evidence type="ECO:0000313" key="4">
    <source>
        <dbReference type="Proteomes" id="UP000235371"/>
    </source>
</evidence>
<feature type="domain" description="F-box" evidence="2">
    <location>
        <begin position="12"/>
        <end position="61"/>
    </location>
</feature>
<proteinExistence type="predicted"/>
<dbReference type="EMBL" id="KZ613782">
    <property type="protein sequence ID" value="PMD63299.1"/>
    <property type="molecule type" value="Genomic_DNA"/>
</dbReference>
<dbReference type="OrthoDB" id="5279008at2759"/>